<proteinExistence type="predicted"/>
<keyword evidence="3" id="KW-1185">Reference proteome</keyword>
<dbReference type="InterPro" id="IPR025558">
    <property type="entry name" value="DUF4283"/>
</dbReference>
<evidence type="ECO:0000313" key="2">
    <source>
        <dbReference type="EMBL" id="MCI30129.1"/>
    </source>
</evidence>
<comment type="caution">
    <text evidence="2">The sequence shown here is derived from an EMBL/GenBank/DDBJ whole genome shotgun (WGS) entry which is preliminary data.</text>
</comment>
<dbReference type="Proteomes" id="UP000265520">
    <property type="component" value="Unassembled WGS sequence"/>
</dbReference>
<name>A0A392R1K7_9FABA</name>
<dbReference type="Pfam" id="PF14111">
    <property type="entry name" value="DUF4283"/>
    <property type="match status" value="1"/>
</dbReference>
<accession>A0A392R1K7</accession>
<protein>
    <recommendedName>
        <fullName evidence="1">DUF4283 domain-containing protein</fullName>
    </recommendedName>
</protein>
<evidence type="ECO:0000259" key="1">
    <source>
        <dbReference type="Pfam" id="PF14111"/>
    </source>
</evidence>
<reference evidence="2 3" key="1">
    <citation type="journal article" date="2018" name="Front. Plant Sci.">
        <title>Red Clover (Trifolium pratense) and Zigzag Clover (T. medium) - A Picture of Genomic Similarities and Differences.</title>
        <authorList>
            <person name="Dluhosova J."/>
            <person name="Istvanek J."/>
            <person name="Nedelnik J."/>
            <person name="Repkova J."/>
        </authorList>
    </citation>
    <scope>NUCLEOTIDE SEQUENCE [LARGE SCALE GENOMIC DNA]</scope>
    <source>
        <strain evidence="3">cv. 10/8</strain>
        <tissue evidence="2">Leaf</tissue>
    </source>
</reference>
<dbReference type="AlphaFoldDB" id="A0A392R1K7"/>
<sequence>MEDSNRNASHINRTALEVENLSLNDDEDELEIDLNEEEVRTQQKTFNLVGRFLTNRPIRVNMMMNKMRDIWQPGKGMNIEEVQPGLFMFRFFHQLDVQHILKQGPCKVLNCGPYPQLRPQYC</sequence>
<evidence type="ECO:0000313" key="3">
    <source>
        <dbReference type="Proteomes" id="UP000265520"/>
    </source>
</evidence>
<feature type="domain" description="DUF4283" evidence="1">
    <location>
        <begin position="48"/>
        <end position="110"/>
    </location>
</feature>
<organism evidence="2 3">
    <name type="scientific">Trifolium medium</name>
    <dbReference type="NCBI Taxonomy" id="97028"/>
    <lineage>
        <taxon>Eukaryota</taxon>
        <taxon>Viridiplantae</taxon>
        <taxon>Streptophyta</taxon>
        <taxon>Embryophyta</taxon>
        <taxon>Tracheophyta</taxon>
        <taxon>Spermatophyta</taxon>
        <taxon>Magnoliopsida</taxon>
        <taxon>eudicotyledons</taxon>
        <taxon>Gunneridae</taxon>
        <taxon>Pentapetalae</taxon>
        <taxon>rosids</taxon>
        <taxon>fabids</taxon>
        <taxon>Fabales</taxon>
        <taxon>Fabaceae</taxon>
        <taxon>Papilionoideae</taxon>
        <taxon>50 kb inversion clade</taxon>
        <taxon>NPAAA clade</taxon>
        <taxon>Hologalegina</taxon>
        <taxon>IRL clade</taxon>
        <taxon>Trifolieae</taxon>
        <taxon>Trifolium</taxon>
    </lineage>
</organism>
<dbReference type="EMBL" id="LXQA010177226">
    <property type="protein sequence ID" value="MCI30129.1"/>
    <property type="molecule type" value="Genomic_DNA"/>
</dbReference>